<dbReference type="PANTHER" id="PTHR10993:SF7">
    <property type="entry name" value="LIPOYLTRANSFERASE 2, MITOCHONDRIAL-RELATED"/>
    <property type="match status" value="1"/>
</dbReference>
<dbReference type="Proteomes" id="UP000054248">
    <property type="component" value="Unassembled WGS sequence"/>
</dbReference>
<evidence type="ECO:0000256" key="2">
    <source>
        <dbReference type="ARBA" id="ARBA00007907"/>
    </source>
</evidence>
<dbReference type="InterPro" id="IPR004143">
    <property type="entry name" value="BPL_LPL_catalytic"/>
</dbReference>
<dbReference type="GO" id="GO:0033819">
    <property type="term" value="F:lipoyl(octanoyl) transferase activity"/>
    <property type="evidence" value="ECO:0007669"/>
    <property type="project" value="UniProtKB-EC"/>
</dbReference>
<keyword evidence="5" id="KW-0012">Acyltransferase</keyword>
<keyword evidence="4" id="KW-0808">Transferase</keyword>
<dbReference type="PROSITE" id="PS01313">
    <property type="entry name" value="LIPB"/>
    <property type="match status" value="1"/>
</dbReference>
<evidence type="ECO:0000256" key="3">
    <source>
        <dbReference type="ARBA" id="ARBA00012334"/>
    </source>
</evidence>
<evidence type="ECO:0000313" key="7">
    <source>
        <dbReference type="EMBL" id="KIO33680.1"/>
    </source>
</evidence>
<feature type="domain" description="BPL/LPL catalytic" evidence="6">
    <location>
        <begin position="39"/>
        <end position="225"/>
    </location>
</feature>
<evidence type="ECO:0000313" key="8">
    <source>
        <dbReference type="Proteomes" id="UP000054248"/>
    </source>
</evidence>
<comment type="pathway">
    <text evidence="1">Protein modification; protein lipoylation via endogenous pathway; protein N(6)-(lipoyl)lysine from octanoyl-[acyl-carrier-protein]: step 1/2.</text>
</comment>
<dbReference type="EC" id="2.3.1.181" evidence="3"/>
<dbReference type="UniPathway" id="UPA00538">
    <property type="reaction ID" value="UER00592"/>
</dbReference>
<evidence type="ECO:0000256" key="1">
    <source>
        <dbReference type="ARBA" id="ARBA00004821"/>
    </source>
</evidence>
<evidence type="ECO:0000256" key="5">
    <source>
        <dbReference type="ARBA" id="ARBA00023315"/>
    </source>
</evidence>
<dbReference type="SUPFAM" id="SSF55681">
    <property type="entry name" value="Class II aaRS and biotin synthetases"/>
    <property type="match status" value="1"/>
</dbReference>
<dbReference type="PANTHER" id="PTHR10993">
    <property type="entry name" value="OCTANOYLTRANSFERASE"/>
    <property type="match status" value="1"/>
</dbReference>
<dbReference type="NCBIfam" id="TIGR00214">
    <property type="entry name" value="lipB"/>
    <property type="match status" value="1"/>
</dbReference>
<dbReference type="InterPro" id="IPR045864">
    <property type="entry name" value="aa-tRNA-synth_II/BPL/LPL"/>
</dbReference>
<comment type="similarity">
    <text evidence="2">Belongs to the LipB family.</text>
</comment>
<protein>
    <recommendedName>
        <fullName evidence="3">lipoyl(octanoyl) transferase</fullName>
        <ecNumber evidence="3">2.3.1.181</ecNumber>
    </recommendedName>
</protein>
<dbReference type="PROSITE" id="PS51733">
    <property type="entry name" value="BPL_LPL_CATALYTIC"/>
    <property type="match status" value="1"/>
</dbReference>
<accession>A0A0C3QLM3</accession>
<dbReference type="Pfam" id="PF21948">
    <property type="entry name" value="LplA-B_cat"/>
    <property type="match status" value="1"/>
</dbReference>
<dbReference type="Gene3D" id="3.30.930.10">
    <property type="entry name" value="Bira Bifunctional Protein, Domain 2"/>
    <property type="match status" value="1"/>
</dbReference>
<proteinExistence type="inferred from homology"/>
<organism evidence="7 8">
    <name type="scientific">Tulasnella calospora MUT 4182</name>
    <dbReference type="NCBI Taxonomy" id="1051891"/>
    <lineage>
        <taxon>Eukaryota</taxon>
        <taxon>Fungi</taxon>
        <taxon>Dikarya</taxon>
        <taxon>Basidiomycota</taxon>
        <taxon>Agaricomycotina</taxon>
        <taxon>Agaricomycetes</taxon>
        <taxon>Cantharellales</taxon>
        <taxon>Tulasnellaceae</taxon>
        <taxon>Tulasnella</taxon>
    </lineage>
</organism>
<dbReference type="HOGENOM" id="CLU_035168_1_2_1"/>
<evidence type="ECO:0000259" key="6">
    <source>
        <dbReference type="PROSITE" id="PS51733"/>
    </source>
</evidence>
<evidence type="ECO:0000256" key="4">
    <source>
        <dbReference type="ARBA" id="ARBA00022679"/>
    </source>
</evidence>
<dbReference type="OrthoDB" id="19908at2759"/>
<keyword evidence="8" id="KW-1185">Reference proteome</keyword>
<dbReference type="STRING" id="1051891.A0A0C3QLM3"/>
<sequence>MSLPPILYKVFKTPLPYPQTLALQHQIHQLQLSRRKAAVDYPDVLLLLQHRPTYTGGRRQNAQDLSAEESRLTGIGADWVPTDRGGETTFHGPGQIVGYPLLDLGRMKMSVRTYVCRLEKLMQRQIAEHGLKHVQSEHTGLFVSPTRKLGSIGVQVRHRLTTHGFAFNVTEEPLSWFNQVVACGLVDVKATSISKAVAEIVPSGSGAESGITVLGEMERTLGIFAELMERGIQKLEDGQDDELLSAVTELEDVAAKAGDWPPQPLVR</sequence>
<dbReference type="AlphaFoldDB" id="A0A0C3QLM3"/>
<dbReference type="InterPro" id="IPR020605">
    <property type="entry name" value="Octanoyltransferase_CS"/>
</dbReference>
<reference evidence="8" key="2">
    <citation type="submission" date="2015-01" db="EMBL/GenBank/DDBJ databases">
        <title>Evolutionary Origins and Diversification of the Mycorrhizal Mutualists.</title>
        <authorList>
            <consortium name="DOE Joint Genome Institute"/>
            <consortium name="Mycorrhizal Genomics Consortium"/>
            <person name="Kohler A."/>
            <person name="Kuo A."/>
            <person name="Nagy L.G."/>
            <person name="Floudas D."/>
            <person name="Copeland A."/>
            <person name="Barry K.W."/>
            <person name="Cichocki N."/>
            <person name="Veneault-Fourrey C."/>
            <person name="LaButti K."/>
            <person name="Lindquist E.A."/>
            <person name="Lipzen A."/>
            <person name="Lundell T."/>
            <person name="Morin E."/>
            <person name="Murat C."/>
            <person name="Riley R."/>
            <person name="Ohm R."/>
            <person name="Sun H."/>
            <person name="Tunlid A."/>
            <person name="Henrissat B."/>
            <person name="Grigoriev I.V."/>
            <person name="Hibbett D.S."/>
            <person name="Martin F."/>
        </authorList>
    </citation>
    <scope>NUCLEOTIDE SEQUENCE [LARGE SCALE GENOMIC DNA]</scope>
    <source>
        <strain evidence="8">MUT 4182</strain>
    </source>
</reference>
<dbReference type="InterPro" id="IPR000544">
    <property type="entry name" value="Octanoyltransferase"/>
</dbReference>
<gene>
    <name evidence="7" type="ORF">M407DRAFT_241027</name>
</gene>
<name>A0A0C3QLM3_9AGAM</name>
<dbReference type="EMBL" id="KN822947">
    <property type="protein sequence ID" value="KIO33680.1"/>
    <property type="molecule type" value="Genomic_DNA"/>
</dbReference>
<reference evidence="7 8" key="1">
    <citation type="submission" date="2014-04" db="EMBL/GenBank/DDBJ databases">
        <authorList>
            <consortium name="DOE Joint Genome Institute"/>
            <person name="Kuo A."/>
            <person name="Girlanda M."/>
            <person name="Perotto S."/>
            <person name="Kohler A."/>
            <person name="Nagy L.G."/>
            <person name="Floudas D."/>
            <person name="Copeland A."/>
            <person name="Barry K.W."/>
            <person name="Cichocki N."/>
            <person name="Veneault-Fourrey C."/>
            <person name="LaButti K."/>
            <person name="Lindquist E.A."/>
            <person name="Lipzen A."/>
            <person name="Lundell T."/>
            <person name="Morin E."/>
            <person name="Murat C."/>
            <person name="Sun H."/>
            <person name="Tunlid A."/>
            <person name="Henrissat B."/>
            <person name="Grigoriev I.V."/>
            <person name="Hibbett D.S."/>
            <person name="Martin F."/>
            <person name="Nordberg H.P."/>
            <person name="Cantor M.N."/>
            <person name="Hua S.X."/>
        </authorList>
    </citation>
    <scope>NUCLEOTIDE SEQUENCE [LARGE SCALE GENOMIC DNA]</scope>
    <source>
        <strain evidence="7 8">MUT 4182</strain>
    </source>
</reference>
<dbReference type="GO" id="GO:0009249">
    <property type="term" value="P:protein lipoylation"/>
    <property type="evidence" value="ECO:0007669"/>
    <property type="project" value="InterPro"/>
</dbReference>